<accession>A0AB34IE38</accession>
<dbReference type="PANTHER" id="PTHR13439:SF0">
    <property type="entry name" value="TOPOISOMERASE I DAMAGE AFFECTED PROTEIN 4"/>
    <property type="match status" value="1"/>
</dbReference>
<reference evidence="8 9" key="1">
    <citation type="journal article" date="2024" name="Science">
        <title>Giant polyketide synthase enzymes in the biosynthesis of giant marine polyether toxins.</title>
        <authorList>
            <person name="Fallon T.R."/>
            <person name="Shende V.V."/>
            <person name="Wierzbicki I.H."/>
            <person name="Pendleton A.L."/>
            <person name="Watervoot N.F."/>
            <person name="Auber R.P."/>
            <person name="Gonzalez D.J."/>
            <person name="Wisecaver J.H."/>
            <person name="Moore B.S."/>
        </authorList>
    </citation>
    <scope>NUCLEOTIDE SEQUENCE [LARGE SCALE GENOMIC DNA]</scope>
    <source>
        <strain evidence="8 9">12B1</strain>
    </source>
</reference>
<dbReference type="InterPro" id="IPR050846">
    <property type="entry name" value="TLCD"/>
</dbReference>
<dbReference type="AlphaFoldDB" id="A0AB34IE38"/>
<proteinExistence type="predicted"/>
<evidence type="ECO:0000259" key="7">
    <source>
        <dbReference type="PROSITE" id="PS50922"/>
    </source>
</evidence>
<dbReference type="InterPro" id="IPR006634">
    <property type="entry name" value="TLC-dom"/>
</dbReference>
<evidence type="ECO:0000256" key="3">
    <source>
        <dbReference type="ARBA" id="ARBA00022989"/>
    </source>
</evidence>
<evidence type="ECO:0000256" key="2">
    <source>
        <dbReference type="ARBA" id="ARBA00022692"/>
    </source>
</evidence>
<keyword evidence="2 5" id="KW-0812">Transmembrane</keyword>
<evidence type="ECO:0000313" key="9">
    <source>
        <dbReference type="Proteomes" id="UP001515480"/>
    </source>
</evidence>
<feature type="transmembrane region" description="Helical" evidence="6">
    <location>
        <begin position="196"/>
        <end position="213"/>
    </location>
</feature>
<dbReference type="PANTHER" id="PTHR13439">
    <property type="entry name" value="CT120 PROTEIN"/>
    <property type="match status" value="1"/>
</dbReference>
<evidence type="ECO:0000256" key="5">
    <source>
        <dbReference type="PROSITE-ProRule" id="PRU00205"/>
    </source>
</evidence>
<dbReference type="GO" id="GO:0016020">
    <property type="term" value="C:membrane"/>
    <property type="evidence" value="ECO:0007669"/>
    <property type="project" value="UniProtKB-SubCell"/>
</dbReference>
<dbReference type="Proteomes" id="UP001515480">
    <property type="component" value="Unassembled WGS sequence"/>
</dbReference>
<organism evidence="8 9">
    <name type="scientific">Prymnesium parvum</name>
    <name type="common">Toxic golden alga</name>
    <dbReference type="NCBI Taxonomy" id="97485"/>
    <lineage>
        <taxon>Eukaryota</taxon>
        <taxon>Haptista</taxon>
        <taxon>Haptophyta</taxon>
        <taxon>Prymnesiophyceae</taxon>
        <taxon>Prymnesiales</taxon>
        <taxon>Prymnesiaceae</taxon>
        <taxon>Prymnesium</taxon>
    </lineage>
</organism>
<comment type="caution">
    <text evidence="8">The sequence shown here is derived from an EMBL/GenBank/DDBJ whole genome shotgun (WGS) entry which is preliminary data.</text>
</comment>
<feature type="transmembrane region" description="Helical" evidence="6">
    <location>
        <begin position="259"/>
        <end position="280"/>
    </location>
</feature>
<sequence length="297" mass="33683">MPPPSCVLDVASLNLSHATPRPLHEILTRPVCAHIPLETQARLVEAAMRAELEPLSRFLLRVAALVAAWAALELLARASLARHPRLAAAHATRVEVRQCVVSCAHSLWSLGATFVLLLQMEQPHGASDALRHIPHRVINPIGSVFFAYLLWDLMHVFLNRRVHAKILKESVVHHLCFMGMMLANRTVLWFNYCFPVLYIAELSTFFLSLRVCYKKLDIPEMWVSASFAVTFAVTRVLLMGLLVVHVFRSYPYIRSLLGLSMQLSYLVGLPAMYCLNLYWFSKVLQGMRKTLRKDKVT</sequence>
<evidence type="ECO:0000256" key="1">
    <source>
        <dbReference type="ARBA" id="ARBA00004141"/>
    </source>
</evidence>
<evidence type="ECO:0000313" key="8">
    <source>
        <dbReference type="EMBL" id="KAL1496071.1"/>
    </source>
</evidence>
<evidence type="ECO:0000256" key="6">
    <source>
        <dbReference type="SAM" id="Phobius"/>
    </source>
</evidence>
<comment type="subcellular location">
    <subcellularLocation>
        <location evidence="1">Membrane</location>
        <topology evidence="1">Multi-pass membrane protein</topology>
    </subcellularLocation>
</comment>
<keyword evidence="3 6" id="KW-1133">Transmembrane helix</keyword>
<keyword evidence="9" id="KW-1185">Reference proteome</keyword>
<feature type="domain" description="TLC" evidence="7">
    <location>
        <begin position="91"/>
        <end position="292"/>
    </location>
</feature>
<protein>
    <recommendedName>
        <fullName evidence="7">TLC domain-containing protein</fullName>
    </recommendedName>
</protein>
<feature type="transmembrane region" description="Helical" evidence="6">
    <location>
        <begin position="225"/>
        <end position="247"/>
    </location>
</feature>
<dbReference type="SMART" id="SM00724">
    <property type="entry name" value="TLC"/>
    <property type="match status" value="1"/>
</dbReference>
<dbReference type="EMBL" id="JBGBPQ010000030">
    <property type="protein sequence ID" value="KAL1496071.1"/>
    <property type="molecule type" value="Genomic_DNA"/>
</dbReference>
<evidence type="ECO:0000256" key="4">
    <source>
        <dbReference type="ARBA" id="ARBA00023136"/>
    </source>
</evidence>
<name>A0AB34IE38_PRYPA</name>
<dbReference type="PROSITE" id="PS50922">
    <property type="entry name" value="TLC"/>
    <property type="match status" value="1"/>
</dbReference>
<dbReference type="GO" id="GO:0055088">
    <property type="term" value="P:lipid homeostasis"/>
    <property type="evidence" value="ECO:0007669"/>
    <property type="project" value="TreeGrafter"/>
</dbReference>
<dbReference type="Pfam" id="PF03798">
    <property type="entry name" value="TRAM_LAG1_CLN8"/>
    <property type="match status" value="1"/>
</dbReference>
<gene>
    <name evidence="8" type="ORF">AB1Y20_014698</name>
</gene>
<dbReference type="GO" id="GO:0005783">
    <property type="term" value="C:endoplasmic reticulum"/>
    <property type="evidence" value="ECO:0007669"/>
    <property type="project" value="TreeGrafter"/>
</dbReference>
<keyword evidence="4 5" id="KW-0472">Membrane</keyword>